<proteinExistence type="inferred from homology"/>
<gene>
    <name evidence="4" type="primary">rpmI_4</name>
    <name evidence="4" type="ORF">GALL_172900</name>
</gene>
<dbReference type="PRINTS" id="PR00064">
    <property type="entry name" value="RIBOSOMALL35"/>
</dbReference>
<dbReference type="InterPro" id="IPR001706">
    <property type="entry name" value="Ribosomal_bL35"/>
</dbReference>
<dbReference type="AlphaFoldDB" id="A0A1J5S967"/>
<dbReference type="PANTHER" id="PTHR33343">
    <property type="entry name" value="54S RIBOSOMAL PROTEIN BL35M"/>
    <property type="match status" value="1"/>
</dbReference>
<evidence type="ECO:0000256" key="1">
    <source>
        <dbReference type="ARBA" id="ARBA00006598"/>
    </source>
</evidence>
<dbReference type="InterPro" id="IPR021137">
    <property type="entry name" value="Ribosomal_bL35-like"/>
</dbReference>
<dbReference type="GO" id="GO:0003735">
    <property type="term" value="F:structural constituent of ribosome"/>
    <property type="evidence" value="ECO:0007669"/>
    <property type="project" value="InterPro"/>
</dbReference>
<dbReference type="HAMAP" id="MF_00514">
    <property type="entry name" value="Ribosomal_bL35"/>
    <property type="match status" value="1"/>
</dbReference>
<dbReference type="Pfam" id="PF01632">
    <property type="entry name" value="Ribosomal_L35p"/>
    <property type="match status" value="1"/>
</dbReference>
<organism evidence="4">
    <name type="scientific">mine drainage metagenome</name>
    <dbReference type="NCBI Taxonomy" id="410659"/>
    <lineage>
        <taxon>unclassified sequences</taxon>
        <taxon>metagenomes</taxon>
        <taxon>ecological metagenomes</taxon>
    </lineage>
</organism>
<dbReference type="NCBIfam" id="TIGR00001">
    <property type="entry name" value="rpmI_bact"/>
    <property type="match status" value="1"/>
</dbReference>
<dbReference type="SUPFAM" id="SSF143034">
    <property type="entry name" value="L35p-like"/>
    <property type="match status" value="1"/>
</dbReference>
<comment type="caution">
    <text evidence="4">The sequence shown here is derived from an EMBL/GenBank/DDBJ whole genome shotgun (WGS) entry which is preliminary data.</text>
</comment>
<dbReference type="PANTHER" id="PTHR33343:SF1">
    <property type="entry name" value="LARGE RIBOSOMAL SUBUNIT PROTEIN BL35M"/>
    <property type="match status" value="1"/>
</dbReference>
<dbReference type="Gene3D" id="4.10.410.60">
    <property type="match status" value="1"/>
</dbReference>
<dbReference type="EMBL" id="MLJW01000093">
    <property type="protein sequence ID" value="OIR00600.1"/>
    <property type="molecule type" value="Genomic_DNA"/>
</dbReference>
<dbReference type="GO" id="GO:0006412">
    <property type="term" value="P:translation"/>
    <property type="evidence" value="ECO:0007669"/>
    <property type="project" value="InterPro"/>
</dbReference>
<dbReference type="PROSITE" id="PS00936">
    <property type="entry name" value="RIBOSOMAL_L35"/>
    <property type="match status" value="1"/>
</dbReference>
<evidence type="ECO:0000313" key="4">
    <source>
        <dbReference type="EMBL" id="OIR00600.1"/>
    </source>
</evidence>
<keyword evidence="3" id="KW-0687">Ribonucleoprotein</keyword>
<evidence type="ECO:0000256" key="2">
    <source>
        <dbReference type="ARBA" id="ARBA00022980"/>
    </source>
</evidence>
<dbReference type="FunFam" id="4.10.410.60:FF:000001">
    <property type="entry name" value="50S ribosomal protein L35"/>
    <property type="match status" value="1"/>
</dbReference>
<dbReference type="InterPro" id="IPR018265">
    <property type="entry name" value="Ribosomal_bL35_CS"/>
</dbReference>
<name>A0A1J5S967_9ZZZZ</name>
<accession>A0A1J5S967</accession>
<sequence>MPKVKTNSSAKKRFKVTGTGEITFQKAFKRHILTKKTKKRKRNMRMKGIVGAPNKDFVQRLLRLK</sequence>
<evidence type="ECO:0000256" key="3">
    <source>
        <dbReference type="ARBA" id="ARBA00023274"/>
    </source>
</evidence>
<keyword evidence="2 4" id="KW-0689">Ribosomal protein</keyword>
<reference evidence="4" key="1">
    <citation type="submission" date="2016-10" db="EMBL/GenBank/DDBJ databases">
        <title>Sequence of Gallionella enrichment culture.</title>
        <authorList>
            <person name="Poehlein A."/>
            <person name="Muehling M."/>
            <person name="Daniel R."/>
        </authorList>
    </citation>
    <scope>NUCLEOTIDE SEQUENCE</scope>
</reference>
<dbReference type="InterPro" id="IPR037229">
    <property type="entry name" value="Ribosomal_bL35_sf"/>
</dbReference>
<dbReference type="GO" id="GO:0022625">
    <property type="term" value="C:cytosolic large ribosomal subunit"/>
    <property type="evidence" value="ECO:0007669"/>
    <property type="project" value="TreeGrafter"/>
</dbReference>
<protein>
    <submittedName>
        <fullName evidence="4">50S ribosomal protein L35</fullName>
    </submittedName>
</protein>
<comment type="similarity">
    <text evidence="1">Belongs to the bacterial ribosomal protein bL35 family.</text>
</comment>